<dbReference type="Proteomes" id="UP001372834">
    <property type="component" value="Unassembled WGS sequence"/>
</dbReference>
<reference evidence="1 2" key="1">
    <citation type="submission" date="2023-10" db="EMBL/GenBank/DDBJ databases">
        <title>Genomes of two closely related lineages of the louse Polyplax serrata with different host specificities.</title>
        <authorList>
            <person name="Martinu J."/>
            <person name="Tarabai H."/>
            <person name="Stefka J."/>
            <person name="Hypsa V."/>
        </authorList>
    </citation>
    <scope>NUCLEOTIDE SEQUENCE [LARGE SCALE GENOMIC DNA]</scope>
    <source>
        <strain evidence="1">HR10_N</strain>
    </source>
</reference>
<dbReference type="EMBL" id="JAWJWE010000037">
    <property type="protein sequence ID" value="KAK6626195.1"/>
    <property type="molecule type" value="Genomic_DNA"/>
</dbReference>
<protein>
    <submittedName>
        <fullName evidence="1">Uncharacterized protein</fullName>
    </submittedName>
</protein>
<name>A0AAN8PCS8_POLSC</name>
<comment type="caution">
    <text evidence="1">The sequence shown here is derived from an EMBL/GenBank/DDBJ whole genome shotgun (WGS) entry which is preliminary data.</text>
</comment>
<proteinExistence type="predicted"/>
<evidence type="ECO:0000313" key="2">
    <source>
        <dbReference type="Proteomes" id="UP001372834"/>
    </source>
</evidence>
<dbReference type="AlphaFoldDB" id="A0AAN8PCS8"/>
<accession>A0AAN8PCS8</accession>
<gene>
    <name evidence="1" type="ORF">RUM43_006501</name>
</gene>
<organism evidence="1 2">
    <name type="scientific">Polyplax serrata</name>
    <name type="common">Common mouse louse</name>
    <dbReference type="NCBI Taxonomy" id="468196"/>
    <lineage>
        <taxon>Eukaryota</taxon>
        <taxon>Metazoa</taxon>
        <taxon>Ecdysozoa</taxon>
        <taxon>Arthropoda</taxon>
        <taxon>Hexapoda</taxon>
        <taxon>Insecta</taxon>
        <taxon>Pterygota</taxon>
        <taxon>Neoptera</taxon>
        <taxon>Paraneoptera</taxon>
        <taxon>Psocodea</taxon>
        <taxon>Troctomorpha</taxon>
        <taxon>Phthiraptera</taxon>
        <taxon>Anoplura</taxon>
        <taxon>Polyplacidae</taxon>
        <taxon>Polyplax</taxon>
    </lineage>
</organism>
<sequence length="62" mass="6785">MPSRKVKSVKLKTTMKTKARRKIQTQIGMIEKTSANGINSIAISVAVWGYLTNASADDDCEV</sequence>
<evidence type="ECO:0000313" key="1">
    <source>
        <dbReference type="EMBL" id="KAK6626195.1"/>
    </source>
</evidence>